<protein>
    <recommendedName>
        <fullName evidence="1">Methyltransferase type 11 domain-containing protein</fullName>
    </recommendedName>
</protein>
<evidence type="ECO:0000313" key="3">
    <source>
        <dbReference type="Proteomes" id="UP000179233"/>
    </source>
</evidence>
<accession>A0A1G1VQK3</accession>
<gene>
    <name evidence="2" type="ORF">A2786_05640</name>
</gene>
<evidence type="ECO:0000313" key="2">
    <source>
        <dbReference type="EMBL" id="OGY17660.1"/>
    </source>
</evidence>
<dbReference type="Gene3D" id="3.40.50.150">
    <property type="entry name" value="Vaccinia Virus protein VP39"/>
    <property type="match status" value="1"/>
</dbReference>
<reference evidence="2 3" key="1">
    <citation type="journal article" date="2016" name="Nat. Commun.">
        <title>Thousands of microbial genomes shed light on interconnected biogeochemical processes in an aquifer system.</title>
        <authorList>
            <person name="Anantharaman K."/>
            <person name="Brown C.T."/>
            <person name="Hug L.A."/>
            <person name="Sharon I."/>
            <person name="Castelle C.J."/>
            <person name="Probst A.J."/>
            <person name="Thomas B.C."/>
            <person name="Singh A."/>
            <person name="Wilkins M.J."/>
            <person name="Karaoz U."/>
            <person name="Brodie E.L."/>
            <person name="Williams K.H."/>
            <person name="Hubbard S.S."/>
            <person name="Banfield J.F."/>
        </authorList>
    </citation>
    <scope>NUCLEOTIDE SEQUENCE [LARGE SCALE GENOMIC DNA]</scope>
</reference>
<organism evidence="2 3">
    <name type="scientific">Candidatus Chisholmbacteria bacterium RIFCSPHIGHO2_01_FULL_52_32</name>
    <dbReference type="NCBI Taxonomy" id="1797591"/>
    <lineage>
        <taxon>Bacteria</taxon>
        <taxon>Candidatus Chisholmiibacteriota</taxon>
    </lineage>
</organism>
<dbReference type="InterPro" id="IPR013216">
    <property type="entry name" value="Methyltransf_11"/>
</dbReference>
<dbReference type="EMBL" id="MHCJ01000007">
    <property type="protein sequence ID" value="OGY17660.1"/>
    <property type="molecule type" value="Genomic_DNA"/>
</dbReference>
<dbReference type="InterPro" id="IPR029063">
    <property type="entry name" value="SAM-dependent_MTases_sf"/>
</dbReference>
<dbReference type="PANTHER" id="PTHR43591">
    <property type="entry name" value="METHYLTRANSFERASE"/>
    <property type="match status" value="1"/>
</dbReference>
<dbReference type="SUPFAM" id="SSF158997">
    <property type="entry name" value="Trm112p-like"/>
    <property type="match status" value="1"/>
</dbReference>
<dbReference type="AlphaFoldDB" id="A0A1G1VQK3"/>
<dbReference type="GO" id="GO:0008757">
    <property type="term" value="F:S-adenosylmethionine-dependent methyltransferase activity"/>
    <property type="evidence" value="ECO:0007669"/>
    <property type="project" value="InterPro"/>
</dbReference>
<dbReference type="CDD" id="cd02440">
    <property type="entry name" value="AdoMet_MTases"/>
    <property type="match status" value="1"/>
</dbReference>
<feature type="domain" description="Methyltransferase type 11" evidence="1">
    <location>
        <begin position="62"/>
        <end position="160"/>
    </location>
</feature>
<dbReference type="SUPFAM" id="SSF53335">
    <property type="entry name" value="S-adenosyl-L-methionine-dependent methyltransferases"/>
    <property type="match status" value="1"/>
</dbReference>
<evidence type="ECO:0000259" key="1">
    <source>
        <dbReference type="Pfam" id="PF08241"/>
    </source>
</evidence>
<dbReference type="PANTHER" id="PTHR43591:SF24">
    <property type="entry name" value="2-METHOXY-6-POLYPRENYL-1,4-BENZOQUINOL METHYLASE, MITOCHONDRIAL"/>
    <property type="match status" value="1"/>
</dbReference>
<proteinExistence type="predicted"/>
<dbReference type="Gene3D" id="2.20.25.10">
    <property type="match status" value="1"/>
</dbReference>
<dbReference type="Proteomes" id="UP000179233">
    <property type="component" value="Unassembled WGS sequence"/>
</dbReference>
<sequence length="343" mass="39219">MKKQFIANKRAEVEFRTRLQEGAYVSREPSGNELLSELTKRVEKARIIFRAHEQETSFSPFLEIGAERGQRSMLLASEFRAQGFMLDLSLDSLREAEALRRPLKLNKIPQSVVADAYNLPFPNNSFAFIIAFQTIHHFPDPEPILREVNRVLAPGGVFILDEEPIRQSFNVRLWRRPTILRWWEKILKATILLHFLSEIGKSETDAGIIETSFSLPTWEKALNVFETAKAALTVFPFGPTETISKTGQEKWLNPSLPTRILLKLLGGNIQAICTKSPNKRRSYKLQAKHLLPPFVCPSCPPHPLLEQRLGSWYCLTCKNTYPVKDGIPILIERTLRQTLYPNA</sequence>
<comment type="caution">
    <text evidence="2">The sequence shown here is derived from an EMBL/GenBank/DDBJ whole genome shotgun (WGS) entry which is preliminary data.</text>
</comment>
<name>A0A1G1VQK3_9BACT</name>
<dbReference type="Pfam" id="PF08241">
    <property type="entry name" value="Methyltransf_11"/>
    <property type="match status" value="1"/>
</dbReference>